<evidence type="ECO:0000256" key="7">
    <source>
        <dbReference type="SAM" id="Phobius"/>
    </source>
</evidence>
<evidence type="ECO:0000313" key="8">
    <source>
        <dbReference type="EMBL" id="NYG60057.1"/>
    </source>
</evidence>
<feature type="region of interest" description="Disordered" evidence="6">
    <location>
        <begin position="1"/>
        <end position="40"/>
    </location>
</feature>
<dbReference type="PANTHER" id="PTHR23513">
    <property type="entry name" value="INTEGRAL MEMBRANE EFFLUX PROTEIN-RELATED"/>
    <property type="match status" value="1"/>
</dbReference>
<gene>
    <name evidence="8" type="ORF">BJ980_002980</name>
</gene>
<dbReference type="PANTHER" id="PTHR23513:SF18">
    <property type="entry name" value="INTEGRAL MEMBRANE PROTEIN"/>
    <property type="match status" value="1"/>
</dbReference>
<feature type="transmembrane region" description="Helical" evidence="7">
    <location>
        <begin position="92"/>
        <end position="111"/>
    </location>
</feature>
<feature type="transmembrane region" description="Helical" evidence="7">
    <location>
        <begin position="338"/>
        <end position="360"/>
    </location>
</feature>
<dbReference type="GO" id="GO:0022857">
    <property type="term" value="F:transmembrane transporter activity"/>
    <property type="evidence" value="ECO:0007669"/>
    <property type="project" value="InterPro"/>
</dbReference>
<keyword evidence="5 7" id="KW-0472">Membrane</keyword>
<evidence type="ECO:0000256" key="1">
    <source>
        <dbReference type="ARBA" id="ARBA00004651"/>
    </source>
</evidence>
<dbReference type="Proteomes" id="UP000540656">
    <property type="component" value="Unassembled WGS sequence"/>
</dbReference>
<dbReference type="Pfam" id="PF07690">
    <property type="entry name" value="MFS_1"/>
    <property type="match status" value="1"/>
</dbReference>
<keyword evidence="4 7" id="KW-1133">Transmembrane helix</keyword>
<dbReference type="GO" id="GO:0005886">
    <property type="term" value="C:plasma membrane"/>
    <property type="evidence" value="ECO:0007669"/>
    <property type="project" value="UniProtKB-SubCell"/>
</dbReference>
<feature type="transmembrane region" description="Helical" evidence="7">
    <location>
        <begin position="367"/>
        <end position="387"/>
    </location>
</feature>
<evidence type="ECO:0000256" key="4">
    <source>
        <dbReference type="ARBA" id="ARBA00022989"/>
    </source>
</evidence>
<dbReference type="InterPro" id="IPR036259">
    <property type="entry name" value="MFS_trans_sf"/>
</dbReference>
<protein>
    <submittedName>
        <fullName evidence="8">MFS family permease</fullName>
    </submittedName>
</protein>
<dbReference type="Gene3D" id="1.20.1250.20">
    <property type="entry name" value="MFS general substrate transporter like domains"/>
    <property type="match status" value="1"/>
</dbReference>
<keyword evidence="9" id="KW-1185">Reference proteome</keyword>
<sequence length="496" mass="51454">MSQPPTDPHGQPRSFGEESAGGEGEPTSYDASPGHTPGENAVRFAKAGATGVKAVARGTARASKATVRAARRASHADGAGDSGLSRLIELHAFNAAADAAVAISLAGTLFFQVPTGEARGQVALFLAMTMLPFAIVAPLIGPFLDRFSHGRRWAIGSTMAIRAFLCWVLAGAVVTNSTWLFPAALGVLVSSKAYGITKAAAAPRLVPEGVTLVKANARLGLAGVVGAAVSAPIAGLAATFGPEWSLRYAFLVFIAATILAILLPRKVDSAAGEVHLELMPGPSARTNPKKQSLRVPSAVAFALRANCGPRFLSGFLTMFMAFLLRENPIPGWEDKPELLLGVVIGAAGLGNTLGIALASVLRRLNPAITVVLVLVADAAMCLVAALFYGLIPLAALGLTAGLCQSLGKLSLDSTIQTHVHERVQTSAFARSDTMIQLAWVVGGFVGIVMPLNPRLGLGIGFACLAAWTLFVLITRPGRRDSRPTPEAPPVVPGEAY</sequence>
<organism evidence="8 9">
    <name type="scientific">Nocardioides daedukensis</name>
    <dbReference type="NCBI Taxonomy" id="634462"/>
    <lineage>
        <taxon>Bacteria</taxon>
        <taxon>Bacillati</taxon>
        <taxon>Actinomycetota</taxon>
        <taxon>Actinomycetes</taxon>
        <taxon>Propionibacteriales</taxon>
        <taxon>Nocardioidaceae</taxon>
        <taxon>Nocardioides</taxon>
    </lineage>
</organism>
<accession>A0A7Y9UR98</accession>
<dbReference type="EMBL" id="JACCAA010000001">
    <property type="protein sequence ID" value="NYG60057.1"/>
    <property type="molecule type" value="Genomic_DNA"/>
</dbReference>
<feature type="transmembrane region" description="Helical" evidence="7">
    <location>
        <begin position="246"/>
        <end position="263"/>
    </location>
</feature>
<evidence type="ECO:0000256" key="6">
    <source>
        <dbReference type="SAM" id="MobiDB-lite"/>
    </source>
</evidence>
<dbReference type="RefSeq" id="WP_179503039.1">
    <property type="nucleotide sequence ID" value="NZ_JACCAA010000001.1"/>
</dbReference>
<evidence type="ECO:0000313" key="9">
    <source>
        <dbReference type="Proteomes" id="UP000540656"/>
    </source>
</evidence>
<dbReference type="AlphaFoldDB" id="A0A7Y9UR98"/>
<feature type="transmembrane region" description="Helical" evidence="7">
    <location>
        <begin position="123"/>
        <end position="141"/>
    </location>
</feature>
<comment type="subcellular location">
    <subcellularLocation>
        <location evidence="1">Cell membrane</location>
        <topology evidence="1">Multi-pass membrane protein</topology>
    </subcellularLocation>
</comment>
<evidence type="ECO:0000256" key="5">
    <source>
        <dbReference type="ARBA" id="ARBA00023136"/>
    </source>
</evidence>
<feature type="transmembrane region" description="Helical" evidence="7">
    <location>
        <begin position="218"/>
        <end position="240"/>
    </location>
</feature>
<reference evidence="8 9" key="1">
    <citation type="submission" date="2020-07" db="EMBL/GenBank/DDBJ databases">
        <title>Sequencing the genomes of 1000 actinobacteria strains.</title>
        <authorList>
            <person name="Klenk H.-P."/>
        </authorList>
    </citation>
    <scope>NUCLEOTIDE SEQUENCE [LARGE SCALE GENOMIC DNA]</scope>
    <source>
        <strain evidence="8 9">DSM 23819</strain>
    </source>
</reference>
<keyword evidence="3 7" id="KW-0812">Transmembrane</keyword>
<evidence type="ECO:0000256" key="2">
    <source>
        <dbReference type="ARBA" id="ARBA00022475"/>
    </source>
</evidence>
<feature type="transmembrane region" description="Helical" evidence="7">
    <location>
        <begin position="455"/>
        <end position="473"/>
    </location>
</feature>
<name>A0A7Y9UR98_9ACTN</name>
<keyword evidence="2" id="KW-1003">Cell membrane</keyword>
<proteinExistence type="predicted"/>
<feature type="transmembrane region" description="Helical" evidence="7">
    <location>
        <begin position="298"/>
        <end position="323"/>
    </location>
</feature>
<comment type="caution">
    <text evidence="8">The sequence shown here is derived from an EMBL/GenBank/DDBJ whole genome shotgun (WGS) entry which is preliminary data.</text>
</comment>
<dbReference type="InterPro" id="IPR011701">
    <property type="entry name" value="MFS"/>
</dbReference>
<dbReference type="SUPFAM" id="SSF103473">
    <property type="entry name" value="MFS general substrate transporter"/>
    <property type="match status" value="1"/>
</dbReference>
<evidence type="ECO:0000256" key="3">
    <source>
        <dbReference type="ARBA" id="ARBA00022692"/>
    </source>
</evidence>